<sequence>MTPGRVRVRLRLLLDELGDVAPQIDPFAPDDSGGLLYRYIAALAAAAAALARELEPAAQAAVVTGEGD</sequence>
<dbReference type="AlphaFoldDB" id="A0A7W7VV80"/>
<proteinExistence type="predicted"/>
<comment type="caution">
    <text evidence="1">The sequence shown here is derived from an EMBL/GenBank/DDBJ whole genome shotgun (WGS) entry which is preliminary data.</text>
</comment>
<reference evidence="1 2" key="1">
    <citation type="submission" date="2020-08" db="EMBL/GenBank/DDBJ databases">
        <title>Sequencing the genomes of 1000 actinobacteria strains.</title>
        <authorList>
            <person name="Klenk H.-P."/>
        </authorList>
    </citation>
    <scope>NUCLEOTIDE SEQUENCE [LARGE SCALE GENOMIC DNA]</scope>
    <source>
        <strain evidence="1 2">DSM 41654</strain>
    </source>
</reference>
<protein>
    <submittedName>
        <fullName evidence="1">Uncharacterized protein</fullName>
    </submittedName>
</protein>
<evidence type="ECO:0000313" key="2">
    <source>
        <dbReference type="Proteomes" id="UP000540506"/>
    </source>
</evidence>
<organism evidence="1 2">
    <name type="scientific">Kitasatospora kifunensis</name>
    <name type="common">Streptomyces kifunensis</name>
    <dbReference type="NCBI Taxonomy" id="58351"/>
    <lineage>
        <taxon>Bacteria</taxon>
        <taxon>Bacillati</taxon>
        <taxon>Actinomycetota</taxon>
        <taxon>Actinomycetes</taxon>
        <taxon>Kitasatosporales</taxon>
        <taxon>Streptomycetaceae</taxon>
        <taxon>Kitasatospora</taxon>
    </lineage>
</organism>
<name>A0A7W7VV80_KITKI</name>
<dbReference type="RefSeq" id="WP_184935255.1">
    <property type="nucleotide sequence ID" value="NZ_JACHJV010000001.1"/>
</dbReference>
<accession>A0A7W7VV80</accession>
<evidence type="ECO:0000313" key="1">
    <source>
        <dbReference type="EMBL" id="MBB4923205.1"/>
    </source>
</evidence>
<dbReference type="EMBL" id="JACHJV010000001">
    <property type="protein sequence ID" value="MBB4923205.1"/>
    <property type="molecule type" value="Genomic_DNA"/>
</dbReference>
<keyword evidence="2" id="KW-1185">Reference proteome</keyword>
<gene>
    <name evidence="1" type="ORF">FHR34_002198</name>
</gene>
<dbReference type="Proteomes" id="UP000540506">
    <property type="component" value="Unassembled WGS sequence"/>
</dbReference>